<evidence type="ECO:0000256" key="7">
    <source>
        <dbReference type="SAM" id="Phobius"/>
    </source>
</evidence>
<dbReference type="PANTHER" id="PTHR44936:SF10">
    <property type="entry name" value="SENSOR PROTEIN RSTB"/>
    <property type="match status" value="1"/>
</dbReference>
<dbReference type="InterPro" id="IPR050980">
    <property type="entry name" value="2C_sensor_his_kinase"/>
</dbReference>
<dbReference type="Gene3D" id="3.30.565.10">
    <property type="entry name" value="Histidine kinase-like ATPase, C-terminal domain"/>
    <property type="match status" value="1"/>
</dbReference>
<name>A0A0P9YD61_PSESI</name>
<dbReference type="InterPro" id="IPR003594">
    <property type="entry name" value="HATPase_dom"/>
</dbReference>
<evidence type="ECO:0000313" key="9">
    <source>
        <dbReference type="EMBL" id="KPY43628.1"/>
    </source>
</evidence>
<dbReference type="SMART" id="SM00387">
    <property type="entry name" value="HATPase_c"/>
    <property type="match status" value="1"/>
</dbReference>
<dbReference type="PATRIC" id="fig|55398.3.peg.3355"/>
<keyword evidence="6" id="KW-0067">ATP-binding</keyword>
<dbReference type="PROSITE" id="PS50109">
    <property type="entry name" value="HIS_KIN"/>
    <property type="match status" value="1"/>
</dbReference>
<gene>
    <name evidence="9" type="ORF">ALO47_02649</name>
</gene>
<evidence type="ECO:0000313" key="10">
    <source>
        <dbReference type="Proteomes" id="UP000050554"/>
    </source>
</evidence>
<dbReference type="EC" id="2.7.13.3" evidence="2"/>
<comment type="catalytic activity">
    <reaction evidence="1">
        <text>ATP + protein L-histidine = ADP + protein N-phospho-L-histidine.</text>
        <dbReference type="EC" id="2.7.13.3"/>
    </reaction>
</comment>
<dbReference type="InterPro" id="IPR036890">
    <property type="entry name" value="HATPase_C_sf"/>
</dbReference>
<dbReference type="SUPFAM" id="SSF55874">
    <property type="entry name" value="ATPase domain of HSP90 chaperone/DNA topoisomerase II/histidine kinase"/>
    <property type="match status" value="1"/>
</dbReference>
<keyword evidence="7" id="KW-1133">Transmembrane helix</keyword>
<comment type="caution">
    <text evidence="9">The sequence shown here is derived from an EMBL/GenBank/DDBJ whole genome shotgun (WGS) entry which is preliminary data.</text>
</comment>
<dbReference type="Proteomes" id="UP000050554">
    <property type="component" value="Unassembled WGS sequence"/>
</dbReference>
<evidence type="ECO:0000256" key="3">
    <source>
        <dbReference type="ARBA" id="ARBA00022679"/>
    </source>
</evidence>
<protein>
    <recommendedName>
        <fullName evidence="2">histidine kinase</fullName>
        <ecNumber evidence="2">2.7.13.3</ecNumber>
    </recommendedName>
</protein>
<feature type="transmembrane region" description="Helical" evidence="7">
    <location>
        <begin position="393"/>
        <end position="416"/>
    </location>
</feature>
<keyword evidence="5 9" id="KW-0418">Kinase</keyword>
<dbReference type="EMBL" id="LJRF01000185">
    <property type="protein sequence ID" value="KPY43628.1"/>
    <property type="molecule type" value="Genomic_DNA"/>
</dbReference>
<keyword evidence="3" id="KW-0808">Transferase</keyword>
<evidence type="ECO:0000256" key="1">
    <source>
        <dbReference type="ARBA" id="ARBA00000085"/>
    </source>
</evidence>
<keyword evidence="4" id="KW-0547">Nucleotide-binding</keyword>
<evidence type="ECO:0000256" key="4">
    <source>
        <dbReference type="ARBA" id="ARBA00022741"/>
    </source>
</evidence>
<accession>A0A0P9YD61</accession>
<feature type="transmembrane region" description="Helical" evidence="7">
    <location>
        <begin position="21"/>
        <end position="43"/>
    </location>
</feature>
<dbReference type="PANTHER" id="PTHR44936">
    <property type="entry name" value="SENSOR PROTEIN CREC"/>
    <property type="match status" value="1"/>
</dbReference>
<dbReference type="GO" id="GO:0004673">
    <property type="term" value="F:protein histidine kinase activity"/>
    <property type="evidence" value="ECO:0007669"/>
    <property type="project" value="UniProtKB-EC"/>
</dbReference>
<proteinExistence type="predicted"/>
<sequence length="691" mass="75514">MARLRQSLGKLKGNLYRAKARVLIVGIMTGMVLLVFFGTIGVLRFSYISVAQQYQAAIQRTLQRVTAEFESLEGKIAFSNFGEQSSDGRGVPVAKLPLEFINVIPSHVEDLKPLLGCSFKSLQDPRDQLCAGVLENRDYGALVYLRGTFHVDSELTSPTYAKSPFTAHHFSVEVTARGRTSNFVATFDPVRRTDASTAKLFSPAWSIAGFKTTKQGADDFTRERDIKGRILAHLAPSGAVSSYEFILQLPLYAYIEAPGTQSIWPPEDISQARVALKLLGPTGDGQSQMYMNGLEINERPIFSFESMSQYLSPGESLRFIASPGSEPIEVFAGNHGGRNESRSALARLANGVVELVTPSIDNQRSAMLSNGSRIELSGNPALVLGGWSAAAKAILAFAAILGTLLMISGFAIYHYVLAPLNNVRRNTIYMRGRYSDADDFKLPYVISNQHDEVGVLWASIEDLHKSITTYGREALENAKNESDILRAIGHEIKSPLQELLIRHNRLDDPSAKSLKRISYALKMLSGNSAGSSLGKSLGPKEAINASRGHLTKENIVEYLENAAESSEGAIIFAHSPGSLYVSADGDMLEASLTAILNNAKEFRNKGTEITLKVFADASWVLIEVGNQGPHIPFYQIDEIFEYGVSSRDSDSEHQGLGLFVAKQYVKKMGGDVHVKNVEGGVRFSIKLAKAH</sequence>
<dbReference type="GO" id="GO:0005524">
    <property type="term" value="F:ATP binding"/>
    <property type="evidence" value="ECO:0007669"/>
    <property type="project" value="UniProtKB-KW"/>
</dbReference>
<keyword evidence="7" id="KW-0472">Membrane</keyword>
<keyword evidence="7" id="KW-0812">Transmembrane</keyword>
<reference evidence="9 10" key="1">
    <citation type="submission" date="2015-09" db="EMBL/GenBank/DDBJ databases">
        <title>Genome announcement of multiple Pseudomonas syringae strains.</title>
        <authorList>
            <person name="Thakur S."/>
            <person name="Wang P.W."/>
            <person name="Gong Y."/>
            <person name="Weir B.S."/>
            <person name="Guttman D.S."/>
        </authorList>
    </citation>
    <scope>NUCLEOTIDE SEQUENCE [LARGE SCALE GENOMIC DNA]</scope>
    <source>
        <strain evidence="9 10">ICMP3882</strain>
    </source>
</reference>
<organism evidence="9 10">
    <name type="scientific">Pseudomonas syringae pv. ribicola</name>
    <dbReference type="NCBI Taxonomy" id="55398"/>
    <lineage>
        <taxon>Bacteria</taxon>
        <taxon>Pseudomonadati</taxon>
        <taxon>Pseudomonadota</taxon>
        <taxon>Gammaproteobacteria</taxon>
        <taxon>Pseudomonadales</taxon>
        <taxon>Pseudomonadaceae</taxon>
        <taxon>Pseudomonas</taxon>
    </lineage>
</organism>
<evidence type="ECO:0000256" key="6">
    <source>
        <dbReference type="ARBA" id="ARBA00022840"/>
    </source>
</evidence>
<dbReference type="AlphaFoldDB" id="A0A0P9YD61"/>
<evidence type="ECO:0000259" key="8">
    <source>
        <dbReference type="PROSITE" id="PS50109"/>
    </source>
</evidence>
<evidence type="ECO:0000256" key="2">
    <source>
        <dbReference type="ARBA" id="ARBA00012438"/>
    </source>
</evidence>
<dbReference type="Pfam" id="PF02518">
    <property type="entry name" value="HATPase_c"/>
    <property type="match status" value="1"/>
</dbReference>
<feature type="domain" description="Histidine kinase" evidence="8">
    <location>
        <begin position="487"/>
        <end position="691"/>
    </location>
</feature>
<evidence type="ECO:0000256" key="5">
    <source>
        <dbReference type="ARBA" id="ARBA00022777"/>
    </source>
</evidence>
<dbReference type="InterPro" id="IPR005467">
    <property type="entry name" value="His_kinase_dom"/>
</dbReference>
<dbReference type="RefSeq" id="WP_004882409.1">
    <property type="nucleotide sequence ID" value="NZ_LJRF01000185.1"/>
</dbReference>